<gene>
    <name evidence="2" type="ORF">FRACYDRAFT_240728</name>
</gene>
<protein>
    <submittedName>
        <fullName evidence="2">Uncharacterized protein</fullName>
    </submittedName>
</protein>
<feature type="region of interest" description="Disordered" evidence="1">
    <location>
        <begin position="121"/>
        <end position="140"/>
    </location>
</feature>
<dbReference type="AlphaFoldDB" id="A0A1E7F873"/>
<evidence type="ECO:0000313" key="2">
    <source>
        <dbReference type="EMBL" id="OEU14195.1"/>
    </source>
</evidence>
<organism evidence="2 3">
    <name type="scientific">Fragilariopsis cylindrus CCMP1102</name>
    <dbReference type="NCBI Taxonomy" id="635003"/>
    <lineage>
        <taxon>Eukaryota</taxon>
        <taxon>Sar</taxon>
        <taxon>Stramenopiles</taxon>
        <taxon>Ochrophyta</taxon>
        <taxon>Bacillariophyta</taxon>
        <taxon>Bacillariophyceae</taxon>
        <taxon>Bacillariophycidae</taxon>
        <taxon>Bacillariales</taxon>
        <taxon>Bacillariaceae</taxon>
        <taxon>Fragilariopsis</taxon>
    </lineage>
</organism>
<dbReference type="InParanoid" id="A0A1E7F873"/>
<evidence type="ECO:0000256" key="1">
    <source>
        <dbReference type="SAM" id="MobiDB-lite"/>
    </source>
</evidence>
<dbReference type="EMBL" id="KV784360">
    <property type="protein sequence ID" value="OEU14195.1"/>
    <property type="molecule type" value="Genomic_DNA"/>
</dbReference>
<name>A0A1E7F873_9STRA</name>
<evidence type="ECO:0000313" key="3">
    <source>
        <dbReference type="Proteomes" id="UP000095751"/>
    </source>
</evidence>
<accession>A0A1E7F873</accession>
<proteinExistence type="predicted"/>
<reference evidence="2 3" key="1">
    <citation type="submission" date="2016-09" db="EMBL/GenBank/DDBJ databases">
        <title>Extensive genetic diversity and differential bi-allelic expression allows diatom success in the polar Southern Ocean.</title>
        <authorList>
            <consortium name="DOE Joint Genome Institute"/>
            <person name="Mock T."/>
            <person name="Otillar R.P."/>
            <person name="Strauss J."/>
            <person name="Dupont C."/>
            <person name="Frickenhaus S."/>
            <person name="Maumus F."/>
            <person name="Mcmullan M."/>
            <person name="Sanges R."/>
            <person name="Schmutz J."/>
            <person name="Toseland A."/>
            <person name="Valas R."/>
            <person name="Veluchamy A."/>
            <person name="Ward B.J."/>
            <person name="Allen A."/>
            <person name="Barry K."/>
            <person name="Falciatore A."/>
            <person name="Ferrante M."/>
            <person name="Fortunato A.E."/>
            <person name="Gloeckner G."/>
            <person name="Gruber A."/>
            <person name="Hipkin R."/>
            <person name="Janech M."/>
            <person name="Kroth P."/>
            <person name="Leese F."/>
            <person name="Lindquist E."/>
            <person name="Lyon B.R."/>
            <person name="Martin J."/>
            <person name="Mayer C."/>
            <person name="Parker M."/>
            <person name="Quesneville H."/>
            <person name="Raymond J."/>
            <person name="Uhlig C."/>
            <person name="Valentin K.U."/>
            <person name="Worden A.Z."/>
            <person name="Armbrust E.V."/>
            <person name="Bowler C."/>
            <person name="Green B."/>
            <person name="Moulton V."/>
            <person name="Van Oosterhout C."/>
            <person name="Grigoriev I."/>
        </authorList>
    </citation>
    <scope>NUCLEOTIDE SEQUENCE [LARGE SCALE GENOMIC DNA]</scope>
    <source>
        <strain evidence="2 3">CCMP1102</strain>
    </source>
</reference>
<dbReference type="Proteomes" id="UP000095751">
    <property type="component" value="Unassembled WGS sequence"/>
</dbReference>
<sequence length="327" mass="36958">MTVLSHPNKYGEMYPTHLLAKKLNNRACRLIIVTTRKARAGAIRGSGNKSCCFNESIALLMKAFKLTEHDISMNNNIHNNDKVPCICEFCCLDSCLTTNNSSHERNNKNPIVNSVGLSGSGTTHLGEKQQQQQQQQHDHDQHHYMGVTLSIVILFNLALVHHLKAISMIEEEKEDNNNEIETTTSSYSLIMTELYIATKLYELSYELQCREHVRIETIPVSNNNVSNNNNYVNNMNKQHLTNLRFLIIITNNLGEIHRVIGNQKKYTMCLQHLLSCIMYIVDNNRNNFDISGSKSLVHILLDSTEFVEGVIRNISSIVVTTISASAA</sequence>
<dbReference type="KEGG" id="fcy:FRACYDRAFT_240728"/>
<dbReference type="OrthoDB" id="55458at2759"/>
<keyword evidence="3" id="KW-1185">Reference proteome</keyword>